<evidence type="ECO:0000256" key="1">
    <source>
        <dbReference type="SAM" id="MobiDB-lite"/>
    </source>
</evidence>
<feature type="region of interest" description="Disordered" evidence="1">
    <location>
        <begin position="1"/>
        <end position="29"/>
    </location>
</feature>
<reference evidence="3" key="2">
    <citation type="journal article" date="2008" name="Nucleic Acids Res.">
        <title>The rice annotation project database (RAP-DB): 2008 update.</title>
        <authorList>
            <consortium name="The rice annotation project (RAP)"/>
        </authorList>
    </citation>
    <scope>GENOME REANNOTATION</scope>
    <source>
        <strain evidence="3">cv. Nipponbare</strain>
    </source>
</reference>
<dbReference type="Proteomes" id="UP000000763">
    <property type="component" value="Chromosome 6"/>
</dbReference>
<gene>
    <name evidence="2" type="primary">OSJNBa0016D02.30</name>
</gene>
<proteinExistence type="predicted"/>
<protein>
    <submittedName>
        <fullName evidence="2">Uncharacterized protein</fullName>
    </submittedName>
</protein>
<name>Q5Z7J1_ORYSJ</name>
<reference evidence="3" key="1">
    <citation type="journal article" date="2005" name="Nature">
        <title>The map-based sequence of the rice genome.</title>
        <authorList>
            <consortium name="International rice genome sequencing project (IRGSP)"/>
            <person name="Matsumoto T."/>
            <person name="Wu J."/>
            <person name="Kanamori H."/>
            <person name="Katayose Y."/>
            <person name="Fujisawa M."/>
            <person name="Namiki N."/>
            <person name="Mizuno H."/>
            <person name="Yamamoto K."/>
            <person name="Antonio B.A."/>
            <person name="Baba T."/>
            <person name="Sakata K."/>
            <person name="Nagamura Y."/>
            <person name="Aoki H."/>
            <person name="Arikawa K."/>
            <person name="Arita K."/>
            <person name="Bito T."/>
            <person name="Chiden Y."/>
            <person name="Fujitsuka N."/>
            <person name="Fukunaka R."/>
            <person name="Hamada M."/>
            <person name="Harada C."/>
            <person name="Hayashi A."/>
            <person name="Hijishita S."/>
            <person name="Honda M."/>
            <person name="Hosokawa S."/>
            <person name="Ichikawa Y."/>
            <person name="Idonuma A."/>
            <person name="Iijima M."/>
            <person name="Ikeda M."/>
            <person name="Ikeno M."/>
            <person name="Ito K."/>
            <person name="Ito S."/>
            <person name="Ito T."/>
            <person name="Ito Y."/>
            <person name="Ito Y."/>
            <person name="Iwabuchi A."/>
            <person name="Kamiya K."/>
            <person name="Karasawa W."/>
            <person name="Kurita K."/>
            <person name="Katagiri S."/>
            <person name="Kikuta A."/>
            <person name="Kobayashi H."/>
            <person name="Kobayashi N."/>
            <person name="Machita K."/>
            <person name="Maehara T."/>
            <person name="Masukawa M."/>
            <person name="Mizubayashi T."/>
            <person name="Mukai Y."/>
            <person name="Nagasaki H."/>
            <person name="Nagata Y."/>
            <person name="Naito S."/>
            <person name="Nakashima M."/>
            <person name="Nakama Y."/>
            <person name="Nakamichi Y."/>
            <person name="Nakamura M."/>
            <person name="Meguro A."/>
            <person name="Negishi M."/>
            <person name="Ohta I."/>
            <person name="Ohta T."/>
            <person name="Okamoto M."/>
            <person name="Ono N."/>
            <person name="Saji S."/>
            <person name="Sakaguchi M."/>
            <person name="Sakai K."/>
            <person name="Shibata M."/>
            <person name="Shimokawa T."/>
            <person name="Song J."/>
            <person name="Takazaki Y."/>
            <person name="Terasawa K."/>
            <person name="Tsugane M."/>
            <person name="Tsuji K."/>
            <person name="Ueda S."/>
            <person name="Waki K."/>
            <person name="Yamagata H."/>
            <person name="Yamamoto M."/>
            <person name="Yamamoto S."/>
            <person name="Yamane H."/>
            <person name="Yoshiki S."/>
            <person name="Yoshihara R."/>
            <person name="Yukawa K."/>
            <person name="Zhong H."/>
            <person name="Yano M."/>
            <person name="Yuan Q."/>
            <person name="Ouyang S."/>
            <person name="Liu J."/>
            <person name="Jones K.M."/>
            <person name="Gansberger K."/>
            <person name="Moffat K."/>
            <person name="Hill J."/>
            <person name="Bera J."/>
            <person name="Fadrosh D."/>
            <person name="Jin S."/>
            <person name="Johri S."/>
            <person name="Kim M."/>
            <person name="Overton L."/>
            <person name="Reardon M."/>
            <person name="Tsitrin T."/>
            <person name="Vuong H."/>
            <person name="Weaver B."/>
            <person name="Ciecko A."/>
            <person name="Tallon L."/>
            <person name="Jackson J."/>
            <person name="Pai G."/>
            <person name="Aken S.V."/>
            <person name="Utterback T."/>
            <person name="Reidmuller S."/>
            <person name="Feldblyum T."/>
            <person name="Hsiao J."/>
            <person name="Zismann V."/>
            <person name="Iobst S."/>
            <person name="de Vazeille A.R."/>
            <person name="Buell C.R."/>
            <person name="Ying K."/>
            <person name="Li Y."/>
            <person name="Lu T."/>
            <person name="Huang Y."/>
            <person name="Zhao Q."/>
            <person name="Feng Q."/>
            <person name="Zhang L."/>
            <person name="Zhu J."/>
            <person name="Weng Q."/>
            <person name="Mu J."/>
            <person name="Lu Y."/>
            <person name="Fan D."/>
            <person name="Liu Y."/>
            <person name="Guan J."/>
            <person name="Zhang Y."/>
            <person name="Yu S."/>
            <person name="Liu X."/>
            <person name="Zhang Y."/>
            <person name="Hong G."/>
            <person name="Han B."/>
            <person name="Choisne N."/>
            <person name="Demange N."/>
            <person name="Orjeda G."/>
            <person name="Samain S."/>
            <person name="Cattolico L."/>
            <person name="Pelletier E."/>
            <person name="Couloux A."/>
            <person name="Segurens B."/>
            <person name="Wincker P."/>
            <person name="D'Hont A."/>
            <person name="Scarpelli C."/>
            <person name="Weissenbach J."/>
            <person name="Salanoubat M."/>
            <person name="Quetier F."/>
            <person name="Yu Y."/>
            <person name="Kim H.R."/>
            <person name="Rambo T."/>
            <person name="Currie J."/>
            <person name="Collura K."/>
            <person name="Luo M."/>
            <person name="Yang T."/>
            <person name="Ammiraju J.S.S."/>
            <person name="Engler F."/>
            <person name="Soderlund C."/>
            <person name="Wing R.A."/>
            <person name="Palmer L.E."/>
            <person name="de la Bastide M."/>
            <person name="Spiegel L."/>
            <person name="Nascimento L."/>
            <person name="Zutavern T."/>
            <person name="O'Shaughnessy A."/>
            <person name="Dike S."/>
            <person name="Dedhia N."/>
            <person name="Preston R."/>
            <person name="Balija V."/>
            <person name="McCombie W.R."/>
            <person name="Chow T."/>
            <person name="Chen H."/>
            <person name="Chung M."/>
            <person name="Chen C."/>
            <person name="Shaw J."/>
            <person name="Wu H."/>
            <person name="Hsiao K."/>
            <person name="Chao Y."/>
            <person name="Chu M."/>
            <person name="Cheng C."/>
            <person name="Hour A."/>
            <person name="Lee P."/>
            <person name="Lin S."/>
            <person name="Lin Y."/>
            <person name="Liou J."/>
            <person name="Liu S."/>
            <person name="Hsing Y."/>
            <person name="Raghuvanshi S."/>
            <person name="Mohanty A."/>
            <person name="Bharti A.K."/>
            <person name="Gaur A."/>
            <person name="Gupta V."/>
            <person name="Kumar D."/>
            <person name="Ravi V."/>
            <person name="Vij S."/>
            <person name="Kapur A."/>
            <person name="Khurana P."/>
            <person name="Khurana P."/>
            <person name="Khurana J.P."/>
            <person name="Tyagi A.K."/>
            <person name="Gaikwad K."/>
            <person name="Singh A."/>
            <person name="Dalal V."/>
            <person name="Srivastava S."/>
            <person name="Dixit A."/>
            <person name="Pal A.K."/>
            <person name="Ghazi I.A."/>
            <person name="Yadav M."/>
            <person name="Pandit A."/>
            <person name="Bhargava A."/>
            <person name="Sureshbabu K."/>
            <person name="Batra K."/>
            <person name="Sharma T.R."/>
            <person name="Mohapatra T."/>
            <person name="Singh N.K."/>
            <person name="Messing J."/>
            <person name="Nelson A.B."/>
            <person name="Fuks G."/>
            <person name="Kavchok S."/>
            <person name="Keizer G."/>
            <person name="Linton E."/>
            <person name="Llaca V."/>
            <person name="Song R."/>
            <person name="Tanyolac B."/>
            <person name="Young S."/>
            <person name="Ho-Il K."/>
            <person name="Hahn J.H."/>
            <person name="Sangsakoo G."/>
            <person name="Vanavichit A."/>
            <person name="de Mattos Luiz.A.T."/>
            <person name="Zimmer P.D."/>
            <person name="Malone G."/>
            <person name="Dellagostin O."/>
            <person name="de Oliveira A.C."/>
            <person name="Bevan M."/>
            <person name="Bancroft I."/>
            <person name="Minx P."/>
            <person name="Cordum H."/>
            <person name="Wilson R."/>
            <person name="Cheng Z."/>
            <person name="Jin W."/>
            <person name="Jiang J."/>
            <person name="Leong S.A."/>
            <person name="Iwama H."/>
            <person name="Gojobori T."/>
            <person name="Itoh T."/>
            <person name="Niimura Y."/>
            <person name="Fujii Y."/>
            <person name="Habara T."/>
            <person name="Sakai H."/>
            <person name="Sato Y."/>
            <person name="Wilson G."/>
            <person name="Kumar K."/>
            <person name="McCouch S."/>
            <person name="Juretic N."/>
            <person name="Hoen D."/>
            <person name="Wright S."/>
            <person name="Bruskiewich R."/>
            <person name="Bureau T."/>
            <person name="Miyao A."/>
            <person name="Hirochika H."/>
            <person name="Nishikawa T."/>
            <person name="Kadowaki K."/>
            <person name="Sugiura M."/>
            <person name="Burr B."/>
            <person name="Sasaki T."/>
        </authorList>
    </citation>
    <scope>NUCLEOTIDE SEQUENCE [LARGE SCALE GENOMIC DNA]</scope>
    <source>
        <strain evidence="3">cv. Nipponbare</strain>
    </source>
</reference>
<dbReference type="PROSITE" id="PS51257">
    <property type="entry name" value="PROKAR_LIPOPROTEIN"/>
    <property type="match status" value="1"/>
</dbReference>
<organism evidence="2 3">
    <name type="scientific">Oryza sativa subsp. japonica</name>
    <name type="common">Rice</name>
    <dbReference type="NCBI Taxonomy" id="39947"/>
    <lineage>
        <taxon>Eukaryota</taxon>
        <taxon>Viridiplantae</taxon>
        <taxon>Streptophyta</taxon>
        <taxon>Embryophyta</taxon>
        <taxon>Tracheophyta</taxon>
        <taxon>Spermatophyta</taxon>
        <taxon>Magnoliopsida</taxon>
        <taxon>Liliopsida</taxon>
        <taxon>Poales</taxon>
        <taxon>Poaceae</taxon>
        <taxon>BOP clade</taxon>
        <taxon>Oryzoideae</taxon>
        <taxon>Oryzeae</taxon>
        <taxon>Oryzinae</taxon>
        <taxon>Oryza</taxon>
        <taxon>Oryza sativa</taxon>
    </lineage>
</organism>
<evidence type="ECO:0000313" key="2">
    <source>
        <dbReference type="EMBL" id="BAD54123.1"/>
    </source>
</evidence>
<accession>Q5Z7J1</accession>
<evidence type="ECO:0000313" key="3">
    <source>
        <dbReference type="Proteomes" id="UP000000763"/>
    </source>
</evidence>
<dbReference type="EMBL" id="AP004731">
    <property type="protein sequence ID" value="BAD54123.1"/>
    <property type="molecule type" value="Genomic_DNA"/>
</dbReference>
<feature type="compositionally biased region" description="Basic residues" evidence="1">
    <location>
        <begin position="1"/>
        <end position="13"/>
    </location>
</feature>
<sequence>MMRRSGAARRRRGSALSPSPTPAFHGGTSTTSSSCCYATIDAAATSNCHHFSCAMACFPVSPLVLGPHAFPMMGGVDHILLCAIAQPHRVVTSGGGLLAVVVPRWPSFFSVSGRRLFLGALCVAPIRRRRHHRRCHARQSRSLEV</sequence>
<dbReference type="AlphaFoldDB" id="Q5Z7J1"/>